<accession>X1TKQ7</accession>
<evidence type="ECO:0000313" key="1">
    <source>
        <dbReference type="EMBL" id="GAI80614.1"/>
    </source>
</evidence>
<dbReference type="AlphaFoldDB" id="X1TKQ7"/>
<organism evidence="1">
    <name type="scientific">marine sediment metagenome</name>
    <dbReference type="NCBI Taxonomy" id="412755"/>
    <lineage>
        <taxon>unclassified sequences</taxon>
        <taxon>metagenomes</taxon>
        <taxon>ecological metagenomes</taxon>
    </lineage>
</organism>
<comment type="caution">
    <text evidence="1">The sequence shown here is derived from an EMBL/GenBank/DDBJ whole genome shotgun (WGS) entry which is preliminary data.</text>
</comment>
<protein>
    <submittedName>
        <fullName evidence="1">Uncharacterized protein</fullName>
    </submittedName>
</protein>
<reference evidence="1" key="1">
    <citation type="journal article" date="2014" name="Front. Microbiol.">
        <title>High frequency of phylogenetically diverse reductive dehalogenase-homologous genes in deep subseafloor sedimentary metagenomes.</title>
        <authorList>
            <person name="Kawai M."/>
            <person name="Futagami T."/>
            <person name="Toyoda A."/>
            <person name="Takaki Y."/>
            <person name="Nishi S."/>
            <person name="Hori S."/>
            <person name="Arai W."/>
            <person name="Tsubouchi T."/>
            <person name="Morono Y."/>
            <person name="Uchiyama I."/>
            <person name="Ito T."/>
            <person name="Fujiyama A."/>
            <person name="Inagaki F."/>
            <person name="Takami H."/>
        </authorList>
    </citation>
    <scope>NUCLEOTIDE SEQUENCE</scope>
    <source>
        <strain evidence="1">Expedition CK06-06</strain>
    </source>
</reference>
<dbReference type="EMBL" id="BARW01010800">
    <property type="protein sequence ID" value="GAI80614.1"/>
    <property type="molecule type" value="Genomic_DNA"/>
</dbReference>
<sequence length="76" mass="8675">QKTTNMFSLDLISGINWTDTVASTGRLSITATKQDNLNNPKYDSLRQTVQNLKDKGENTFPFWIVKDGLCRDRPKK</sequence>
<feature type="non-terminal residue" evidence="1">
    <location>
        <position position="1"/>
    </location>
</feature>
<name>X1TKQ7_9ZZZZ</name>
<proteinExistence type="predicted"/>
<gene>
    <name evidence="1" type="ORF">S12H4_21089</name>
</gene>